<gene>
    <name evidence="1" type="ORF">ETH47_26985</name>
</gene>
<accession>A0A483XGF2</accession>
<reference evidence="1" key="1">
    <citation type="submission" date="2019-01" db="EMBL/GenBank/DDBJ databases">
        <authorList>
            <person name="Lista F."/>
            <person name="Anselmo A."/>
        </authorList>
    </citation>
    <scope>NUCLEOTIDE SEQUENCE</scope>
    <source>
        <strain evidence="1">7R</strain>
    </source>
</reference>
<evidence type="ECO:0000313" key="1">
    <source>
        <dbReference type="EMBL" id="TCZ09199.1"/>
    </source>
</evidence>
<comment type="caution">
    <text evidence="1">The sequence shown here is derived from an EMBL/GenBank/DDBJ whole genome shotgun (WGS) entry which is preliminary data.</text>
</comment>
<dbReference type="EMBL" id="SDDO01000081">
    <property type="protein sequence ID" value="TCZ09199.1"/>
    <property type="molecule type" value="Genomic_DNA"/>
</dbReference>
<proteinExistence type="predicted"/>
<dbReference type="Gene3D" id="3.40.710.10">
    <property type="entry name" value="DD-peptidase/beta-lactamase superfamily"/>
    <property type="match status" value="1"/>
</dbReference>
<name>A0A483XGF2_KLEPN</name>
<protein>
    <submittedName>
        <fullName evidence="1">Serine hydrolase</fullName>
    </submittedName>
</protein>
<keyword evidence="1" id="KW-0378">Hydrolase</keyword>
<organism evidence="1">
    <name type="scientific">Klebsiella pneumoniae</name>
    <dbReference type="NCBI Taxonomy" id="573"/>
    <lineage>
        <taxon>Bacteria</taxon>
        <taxon>Pseudomonadati</taxon>
        <taxon>Pseudomonadota</taxon>
        <taxon>Gammaproteobacteria</taxon>
        <taxon>Enterobacterales</taxon>
        <taxon>Enterobacteriaceae</taxon>
        <taxon>Klebsiella/Raoultella group</taxon>
        <taxon>Klebsiella</taxon>
        <taxon>Klebsiella pneumoniae complex</taxon>
    </lineage>
</organism>
<dbReference type="AlphaFoldDB" id="A0A483XGF2"/>
<dbReference type="InterPro" id="IPR012338">
    <property type="entry name" value="Beta-lactam/transpept-like"/>
</dbReference>
<feature type="non-terminal residue" evidence="1">
    <location>
        <position position="1"/>
    </location>
</feature>
<sequence length="56" mass="5937">DKSGAGERGSRGIIAALGPDGKPSRIVVIYTTGSQATMDERNRQIAEIGASLIKHW</sequence>
<dbReference type="GO" id="GO:0016787">
    <property type="term" value="F:hydrolase activity"/>
    <property type="evidence" value="ECO:0007669"/>
    <property type="project" value="UniProtKB-KW"/>
</dbReference>
<dbReference type="SUPFAM" id="SSF56601">
    <property type="entry name" value="beta-lactamase/transpeptidase-like"/>
    <property type="match status" value="1"/>
</dbReference>